<dbReference type="Pfam" id="PF04430">
    <property type="entry name" value="DUF498"/>
    <property type="match status" value="1"/>
</dbReference>
<dbReference type="InterPro" id="IPR007523">
    <property type="entry name" value="NDUFAF3/AAMDC"/>
</dbReference>
<dbReference type="PANTHER" id="PTHR21192">
    <property type="entry name" value="NUCLEAR PROTEIN E3-3"/>
    <property type="match status" value="1"/>
</dbReference>
<dbReference type="Proteomes" id="UP000761264">
    <property type="component" value="Unassembled WGS sequence"/>
</dbReference>
<dbReference type="InterPro" id="IPR036748">
    <property type="entry name" value="MTH938-like_sf"/>
</dbReference>
<dbReference type="Gene3D" id="3.40.1230.10">
    <property type="entry name" value="MTH938-like"/>
    <property type="match status" value="1"/>
</dbReference>
<dbReference type="SUPFAM" id="SSF64076">
    <property type="entry name" value="MTH938-like"/>
    <property type="match status" value="1"/>
</dbReference>
<comment type="caution">
    <text evidence="1">The sequence shown here is derived from an EMBL/GenBank/DDBJ whole genome shotgun (WGS) entry which is preliminary data.</text>
</comment>
<sequence length="125" mass="13117">MDVTPLIPQGRQIIESYGAGGFKVSGLAFSGPTLVLPERTAAWPIDGIADISLGHLDAVFSHEPDIEVLLIGCGTAMAFIDPDLRDAARARGLALEPMDTGAACRTYNVLAAEDRRVAAALIAVE</sequence>
<evidence type="ECO:0000313" key="2">
    <source>
        <dbReference type="Proteomes" id="UP000761264"/>
    </source>
</evidence>
<reference evidence="1" key="1">
    <citation type="submission" date="2020-03" db="EMBL/GenBank/DDBJ databases">
        <title>Genome of Pelagibius litoralis DSM 21314T.</title>
        <authorList>
            <person name="Wang G."/>
        </authorList>
    </citation>
    <scope>NUCLEOTIDE SEQUENCE</scope>
    <source>
        <strain evidence="1">DSM 21314</strain>
    </source>
</reference>
<protein>
    <recommendedName>
        <fullName evidence="3">Mth938-like domain-containing protein</fullName>
    </recommendedName>
</protein>
<keyword evidence="2" id="KW-1185">Reference proteome</keyword>
<dbReference type="RefSeq" id="WP_167221228.1">
    <property type="nucleotide sequence ID" value="NZ_JAAQPH010000002.1"/>
</dbReference>
<accession>A0A967C215</accession>
<dbReference type="AlphaFoldDB" id="A0A967C215"/>
<organism evidence="1 2">
    <name type="scientific">Pelagibius litoralis</name>
    <dbReference type="NCBI Taxonomy" id="374515"/>
    <lineage>
        <taxon>Bacteria</taxon>
        <taxon>Pseudomonadati</taxon>
        <taxon>Pseudomonadota</taxon>
        <taxon>Alphaproteobacteria</taxon>
        <taxon>Rhodospirillales</taxon>
        <taxon>Rhodovibrionaceae</taxon>
        <taxon>Pelagibius</taxon>
    </lineage>
</organism>
<evidence type="ECO:0000313" key="1">
    <source>
        <dbReference type="EMBL" id="NIA67553.1"/>
    </source>
</evidence>
<dbReference type="PANTHER" id="PTHR21192:SF2">
    <property type="entry name" value="NADH DEHYDROGENASE [UBIQUINONE] 1 ALPHA SUBCOMPLEX ASSEMBLY FACTOR 3"/>
    <property type="match status" value="1"/>
</dbReference>
<dbReference type="CDD" id="cd00248">
    <property type="entry name" value="Mth938-like"/>
    <property type="match status" value="1"/>
</dbReference>
<evidence type="ECO:0008006" key="3">
    <source>
        <dbReference type="Google" id="ProtNLM"/>
    </source>
</evidence>
<name>A0A967C215_9PROT</name>
<gene>
    <name evidence="1" type="ORF">HBA54_03015</name>
</gene>
<dbReference type="EMBL" id="JAAQPH010000002">
    <property type="protein sequence ID" value="NIA67553.1"/>
    <property type="molecule type" value="Genomic_DNA"/>
</dbReference>
<proteinExistence type="predicted"/>